<evidence type="ECO:0000313" key="2">
    <source>
        <dbReference type="Proteomes" id="UP000183371"/>
    </source>
</evidence>
<gene>
    <name evidence="1" type="ORF">SAMN05444141_102309</name>
</gene>
<name>A0A1I6ZFR5_9HYPH</name>
<dbReference type="RefSeq" id="WP_054785226.1">
    <property type="nucleotide sequence ID" value="NZ_FPBD01000002.1"/>
</dbReference>
<sequence>MTAVAIWYNEIGKGVWAVSDTLLSKSDGAGELIKDASKVLPLTVARRQVTSQDKDIEWSAIRYGPELGFCFAGSSLVAQNIYLALVPLLGNVKTFSEDFVPKLASVAEYVFSYSCERWEDYKYTLGEAGLFELGLFGYCLVEKKFSVYLIRFEKSDGVYELKLHAHENLKDNDFFYLGDQREKVEELIGKEFASGGKPGRPVDRAPKNVLGDLINDPNWETIGGGMQLAISTSLGLEMYATCTKLGSQITYLGRPLDTVGKLDEGMPLGNFIY</sequence>
<proteinExistence type="predicted"/>
<organism evidence="1 2">
    <name type="scientific">Pseudovibrio denitrificans</name>
    <dbReference type="NCBI Taxonomy" id="258256"/>
    <lineage>
        <taxon>Bacteria</taxon>
        <taxon>Pseudomonadati</taxon>
        <taxon>Pseudomonadota</taxon>
        <taxon>Alphaproteobacteria</taxon>
        <taxon>Hyphomicrobiales</taxon>
        <taxon>Stappiaceae</taxon>
        <taxon>Pseudovibrio</taxon>
    </lineage>
</organism>
<keyword evidence="2" id="KW-1185">Reference proteome</keyword>
<protein>
    <submittedName>
        <fullName evidence="1">Uncharacterized protein</fullName>
    </submittedName>
</protein>
<accession>A0A1I6ZFR5</accession>
<dbReference type="EMBL" id="FPBD01000002">
    <property type="protein sequence ID" value="SFT61499.1"/>
    <property type="molecule type" value="Genomic_DNA"/>
</dbReference>
<dbReference type="AlphaFoldDB" id="A0A1I6ZFR5"/>
<reference evidence="2" key="1">
    <citation type="submission" date="2016-10" db="EMBL/GenBank/DDBJ databases">
        <authorList>
            <person name="Varghese N."/>
            <person name="Submissions S."/>
        </authorList>
    </citation>
    <scope>NUCLEOTIDE SEQUENCE [LARGE SCALE GENOMIC DNA]</scope>
    <source>
        <strain evidence="2">DSM 17465</strain>
    </source>
</reference>
<evidence type="ECO:0000313" key="1">
    <source>
        <dbReference type="EMBL" id="SFT61499.1"/>
    </source>
</evidence>
<dbReference type="Proteomes" id="UP000183371">
    <property type="component" value="Unassembled WGS sequence"/>
</dbReference>